<reference evidence="2 3" key="2">
    <citation type="submission" date="2018-11" db="EMBL/GenBank/DDBJ databases">
        <authorList>
            <consortium name="Pathogen Informatics"/>
        </authorList>
    </citation>
    <scope>NUCLEOTIDE SEQUENCE [LARGE SCALE GENOMIC DNA]</scope>
</reference>
<evidence type="ECO:0000256" key="1">
    <source>
        <dbReference type="SAM" id="MobiDB-lite"/>
    </source>
</evidence>
<proteinExistence type="predicted"/>
<sequence>MIDEIGAVTEFVKSKGGSSLENDGLSQLSKGKMIEKLSSGGIGKIFFHIGGKISKRKEKNVDDDDNDNDNVDDTIGREREK</sequence>
<organism evidence="4">
    <name type="scientific">Onchocerca flexuosa</name>
    <dbReference type="NCBI Taxonomy" id="387005"/>
    <lineage>
        <taxon>Eukaryota</taxon>
        <taxon>Metazoa</taxon>
        <taxon>Ecdysozoa</taxon>
        <taxon>Nematoda</taxon>
        <taxon>Chromadorea</taxon>
        <taxon>Rhabditida</taxon>
        <taxon>Spirurina</taxon>
        <taxon>Spiruromorpha</taxon>
        <taxon>Filarioidea</taxon>
        <taxon>Onchocercidae</taxon>
        <taxon>Onchocerca</taxon>
    </lineage>
</organism>
<dbReference type="Proteomes" id="UP000267606">
    <property type="component" value="Unassembled WGS sequence"/>
</dbReference>
<dbReference type="AlphaFoldDB" id="A0A183H6H0"/>
<feature type="region of interest" description="Disordered" evidence="1">
    <location>
        <begin position="57"/>
        <end position="81"/>
    </location>
</feature>
<gene>
    <name evidence="2" type="ORF">OFLC_LOCUS3081</name>
</gene>
<accession>A0A183H6H0</accession>
<feature type="compositionally biased region" description="Acidic residues" evidence="1">
    <location>
        <begin position="61"/>
        <end position="72"/>
    </location>
</feature>
<dbReference type="EMBL" id="UZAJ01001951">
    <property type="protein sequence ID" value="VDO35209.1"/>
    <property type="molecule type" value="Genomic_DNA"/>
</dbReference>
<keyword evidence="3" id="KW-1185">Reference proteome</keyword>
<evidence type="ECO:0000313" key="2">
    <source>
        <dbReference type="EMBL" id="VDO35209.1"/>
    </source>
</evidence>
<evidence type="ECO:0000313" key="4">
    <source>
        <dbReference type="WBParaSite" id="OFLC_0000308001-mRNA-1"/>
    </source>
</evidence>
<name>A0A183H6H0_9BILA</name>
<evidence type="ECO:0000313" key="3">
    <source>
        <dbReference type="Proteomes" id="UP000267606"/>
    </source>
</evidence>
<protein>
    <submittedName>
        <fullName evidence="4">ATP-dependent DNA helicase</fullName>
    </submittedName>
</protein>
<dbReference type="WBParaSite" id="OFLC_0000308001-mRNA-1">
    <property type="protein sequence ID" value="OFLC_0000308001-mRNA-1"/>
    <property type="gene ID" value="OFLC_0000308001"/>
</dbReference>
<reference evidence="4" key="1">
    <citation type="submission" date="2016-06" db="UniProtKB">
        <authorList>
            <consortium name="WormBaseParasite"/>
        </authorList>
    </citation>
    <scope>IDENTIFICATION</scope>
</reference>